<comment type="caution">
    <text evidence="1">The sequence shown here is derived from an EMBL/GenBank/DDBJ whole genome shotgun (WGS) entry which is preliminary data.</text>
</comment>
<name>A0A9D2C6P0_9FIRM</name>
<dbReference type="Gene3D" id="3.20.20.370">
    <property type="entry name" value="Glycoside hydrolase/deacetylase"/>
    <property type="match status" value="1"/>
</dbReference>
<accession>A0A9D2C6P0</accession>
<dbReference type="GO" id="GO:0005975">
    <property type="term" value="P:carbohydrate metabolic process"/>
    <property type="evidence" value="ECO:0007669"/>
    <property type="project" value="InterPro"/>
</dbReference>
<proteinExistence type="predicted"/>
<dbReference type="AlphaFoldDB" id="A0A9D2C6P0"/>
<dbReference type="Proteomes" id="UP000824007">
    <property type="component" value="Unassembled WGS sequence"/>
</dbReference>
<evidence type="ECO:0000313" key="2">
    <source>
        <dbReference type="Proteomes" id="UP000824007"/>
    </source>
</evidence>
<dbReference type="EMBL" id="DXDD01000036">
    <property type="protein sequence ID" value="HIY59576.1"/>
    <property type="molecule type" value="Genomic_DNA"/>
</dbReference>
<organism evidence="1 2">
    <name type="scientific">Candidatus Eisenbergiella pullistercoris</name>
    <dbReference type="NCBI Taxonomy" id="2838555"/>
    <lineage>
        <taxon>Bacteria</taxon>
        <taxon>Bacillati</taxon>
        <taxon>Bacillota</taxon>
        <taxon>Clostridia</taxon>
        <taxon>Lachnospirales</taxon>
        <taxon>Lachnospiraceae</taxon>
        <taxon>Eisenbergiella</taxon>
    </lineage>
</organism>
<gene>
    <name evidence="1" type="ORF">H9831_02675</name>
</gene>
<dbReference type="InterPro" id="IPR018763">
    <property type="entry name" value="DUF2334"/>
</dbReference>
<dbReference type="InterPro" id="IPR011330">
    <property type="entry name" value="Glyco_hydro/deAcase_b/a-brl"/>
</dbReference>
<protein>
    <submittedName>
        <fullName evidence="1">DUF2334 domain-containing protein</fullName>
    </submittedName>
</protein>
<dbReference type="SUPFAM" id="SSF88713">
    <property type="entry name" value="Glycoside hydrolase/deacetylase"/>
    <property type="match status" value="1"/>
</dbReference>
<dbReference type="Pfam" id="PF10096">
    <property type="entry name" value="DUF2334"/>
    <property type="match status" value="1"/>
</dbReference>
<reference evidence="1" key="1">
    <citation type="journal article" date="2021" name="PeerJ">
        <title>Extensive microbial diversity within the chicken gut microbiome revealed by metagenomics and culture.</title>
        <authorList>
            <person name="Gilroy R."/>
            <person name="Ravi A."/>
            <person name="Getino M."/>
            <person name="Pursley I."/>
            <person name="Horton D.L."/>
            <person name="Alikhan N.F."/>
            <person name="Baker D."/>
            <person name="Gharbi K."/>
            <person name="Hall N."/>
            <person name="Watson M."/>
            <person name="Adriaenssens E.M."/>
            <person name="Foster-Nyarko E."/>
            <person name="Jarju S."/>
            <person name="Secka A."/>
            <person name="Antonio M."/>
            <person name="Oren A."/>
            <person name="Chaudhuri R.R."/>
            <person name="La Ragione R."/>
            <person name="Hildebrand F."/>
            <person name="Pallen M.J."/>
        </authorList>
    </citation>
    <scope>NUCLEOTIDE SEQUENCE</scope>
    <source>
        <strain evidence="1">ChiSxjej3B15-24422</strain>
    </source>
</reference>
<reference evidence="1" key="2">
    <citation type="submission" date="2021-04" db="EMBL/GenBank/DDBJ databases">
        <authorList>
            <person name="Gilroy R."/>
        </authorList>
    </citation>
    <scope>NUCLEOTIDE SEQUENCE</scope>
    <source>
        <strain evidence="1">ChiSxjej3B15-24422</strain>
    </source>
</reference>
<sequence length="250" mass="28102">MKIALRMDDITADMNWDNFFRLKELFDKAGIQPLLGVVPDNRDPSLSCMQERADFWEVLLELQEAGWLMAQHGCRHVYTTKRGGLFPLNRFSEFAGLPYERQKKLIAHGKRLLEDQGIVTDIFMAPGHSFDENTLRALKECGFSYVTDGFGPGPYRRGGLTFLPIAKKKSLCFGGQEGYTTLVIHANGMNDGEIAWYERMLAEHAGDFISYGRLLEVPAEERGFAGNLAEYAQAGGKRMAVKALSAVRRK</sequence>
<evidence type="ECO:0000313" key="1">
    <source>
        <dbReference type="EMBL" id="HIY59576.1"/>
    </source>
</evidence>